<name>A0A9D7SVG1_9BACT</name>
<sequence>MNRETRKAQYNTLVEQGKIKSLFLQPWWLDATGRWDVSLAFRNNQVIGAMPYAVKKKWGVTHFGMPALTHHISIWMEKPNDISDHKWLTREKQIIWSLIDDLPPHGFFSMVFAENSFDNWLPFHWKGFHQEMRYTFVIDQADEETIDLQINRNLKRNIRQASEEVKIKQEVDPQLFYTLCKNTYQRQKMAMPYSYDLFAIIDRAITDHNAGVKMGAYNSDNKLIAVAYLLWDNDTAYYFLAGDDESGRNSGASILLCREALRIAFEEKKVKTFDFCGSMLEPITEIRRQFGARTVPLMKIVKANSKILDVVYKLSR</sequence>
<protein>
    <submittedName>
        <fullName evidence="2">GNAT family N-acetyltransferase</fullName>
    </submittedName>
</protein>
<dbReference type="AlphaFoldDB" id="A0A9D7SVG1"/>
<dbReference type="Pfam" id="PF13480">
    <property type="entry name" value="Acetyltransf_6"/>
    <property type="match status" value="1"/>
</dbReference>
<dbReference type="EMBL" id="JADKGY010000006">
    <property type="protein sequence ID" value="MBK9982703.1"/>
    <property type="molecule type" value="Genomic_DNA"/>
</dbReference>
<evidence type="ECO:0000313" key="2">
    <source>
        <dbReference type="EMBL" id="MBK9982703.1"/>
    </source>
</evidence>
<organism evidence="2 3">
    <name type="scientific">Candidatus Opimibacter skivensis</name>
    <dbReference type="NCBI Taxonomy" id="2982028"/>
    <lineage>
        <taxon>Bacteria</taxon>
        <taxon>Pseudomonadati</taxon>
        <taxon>Bacteroidota</taxon>
        <taxon>Saprospiria</taxon>
        <taxon>Saprospirales</taxon>
        <taxon>Saprospiraceae</taxon>
        <taxon>Candidatus Opimibacter</taxon>
    </lineage>
</organism>
<dbReference type="Gene3D" id="3.40.630.30">
    <property type="match status" value="1"/>
</dbReference>
<dbReference type="Proteomes" id="UP000808337">
    <property type="component" value="Unassembled WGS sequence"/>
</dbReference>
<dbReference type="InterPro" id="IPR038740">
    <property type="entry name" value="BioF2-like_GNAT_dom"/>
</dbReference>
<dbReference type="InterPro" id="IPR016181">
    <property type="entry name" value="Acyl_CoA_acyltransferase"/>
</dbReference>
<dbReference type="PANTHER" id="PTHR36174">
    <property type="entry name" value="LIPID II:GLYCINE GLYCYLTRANSFERASE"/>
    <property type="match status" value="1"/>
</dbReference>
<comment type="caution">
    <text evidence="2">The sequence shown here is derived from an EMBL/GenBank/DDBJ whole genome shotgun (WGS) entry which is preliminary data.</text>
</comment>
<evidence type="ECO:0000313" key="3">
    <source>
        <dbReference type="Proteomes" id="UP000808337"/>
    </source>
</evidence>
<proteinExistence type="predicted"/>
<dbReference type="SUPFAM" id="SSF55729">
    <property type="entry name" value="Acyl-CoA N-acyltransferases (Nat)"/>
    <property type="match status" value="1"/>
</dbReference>
<dbReference type="InterPro" id="IPR050644">
    <property type="entry name" value="PG_Glycine_Bridge_Synth"/>
</dbReference>
<gene>
    <name evidence="2" type="ORF">IPP15_09820</name>
</gene>
<evidence type="ECO:0000259" key="1">
    <source>
        <dbReference type="Pfam" id="PF13480"/>
    </source>
</evidence>
<reference evidence="2 3" key="1">
    <citation type="submission" date="2020-10" db="EMBL/GenBank/DDBJ databases">
        <title>Connecting structure to function with the recovery of over 1000 high-quality activated sludge metagenome-assembled genomes encoding full-length rRNA genes using long-read sequencing.</title>
        <authorList>
            <person name="Singleton C.M."/>
            <person name="Petriglieri F."/>
            <person name="Kristensen J.M."/>
            <person name="Kirkegaard R.H."/>
            <person name="Michaelsen T.Y."/>
            <person name="Andersen M.H."/>
            <person name="Karst S.M."/>
            <person name="Dueholm M.S."/>
            <person name="Nielsen P.H."/>
            <person name="Albertsen M."/>
        </authorList>
    </citation>
    <scope>NUCLEOTIDE SEQUENCE [LARGE SCALE GENOMIC DNA]</scope>
    <source>
        <strain evidence="2">Ribe_18-Q3-R11-54_MAXAC.273</strain>
    </source>
</reference>
<accession>A0A9D7SVG1</accession>
<dbReference type="PANTHER" id="PTHR36174:SF1">
    <property type="entry name" value="LIPID II:GLYCINE GLYCYLTRANSFERASE"/>
    <property type="match status" value="1"/>
</dbReference>
<feature type="domain" description="BioF2-like acetyltransferase" evidence="1">
    <location>
        <begin position="152"/>
        <end position="277"/>
    </location>
</feature>